<dbReference type="InterPro" id="IPR016024">
    <property type="entry name" value="ARM-type_fold"/>
</dbReference>
<dbReference type="InterPro" id="IPR019399">
    <property type="entry name" value="Parkin_co-regulated_protein"/>
</dbReference>
<keyword evidence="2" id="KW-1185">Reference proteome</keyword>
<evidence type="ECO:0000313" key="1">
    <source>
        <dbReference type="EMBL" id="CAD5124442.1"/>
    </source>
</evidence>
<dbReference type="PANTHER" id="PTHR21207">
    <property type="entry name" value="PARKIN COREGULATED GENE PROTEIN PARK2 COREGULATED"/>
    <property type="match status" value="1"/>
</dbReference>
<dbReference type="PANTHER" id="PTHR21207:SF2">
    <property type="entry name" value="PARKIN COREGULATED GENE PROTEIN"/>
    <property type="match status" value="1"/>
</dbReference>
<dbReference type="GO" id="GO:0030544">
    <property type="term" value="F:Hsp70 protein binding"/>
    <property type="evidence" value="ECO:0007669"/>
    <property type="project" value="TreeGrafter"/>
</dbReference>
<sequence length="233" mass="26870">MAYKTPRGQTDSCGTLRKERIKRKQNDGPSRCGAFMSSKCETPTEFIRFYKRGDLPLIVERNDVRSGVKLKWKVQIEQLDYHHYLPIFFDGLRETTEPYGSIAERAVHDMLEHCPHKTIFCIPQLIIPLKKALETRKVRIVCKTLKAIQHLVESGESIGESLVPYYRQLLPVFNVFKNKNVNTGDAIDYGQRKNENMGDLIDETLQLLERTGGPDAYINIKYMIPVYESCVKN</sequence>
<dbReference type="GO" id="GO:0051879">
    <property type="term" value="F:Hsp90 protein binding"/>
    <property type="evidence" value="ECO:0007669"/>
    <property type="project" value="TreeGrafter"/>
</dbReference>
<dbReference type="EMBL" id="CAJFCJ010000021">
    <property type="protein sequence ID" value="CAD5124442.1"/>
    <property type="molecule type" value="Genomic_DNA"/>
</dbReference>
<dbReference type="Pfam" id="PF10274">
    <property type="entry name" value="ParcG"/>
    <property type="match status" value="1"/>
</dbReference>
<dbReference type="SUPFAM" id="SSF48371">
    <property type="entry name" value="ARM repeat"/>
    <property type="match status" value="1"/>
</dbReference>
<dbReference type="Proteomes" id="UP000549394">
    <property type="component" value="Unassembled WGS sequence"/>
</dbReference>
<proteinExistence type="predicted"/>
<accession>A0A7I8W8A2</accession>
<evidence type="ECO:0000313" key="2">
    <source>
        <dbReference type="Proteomes" id="UP000549394"/>
    </source>
</evidence>
<gene>
    <name evidence="1" type="ORF">DGYR_LOCUS11984</name>
</gene>
<organism evidence="1 2">
    <name type="scientific">Dimorphilus gyrociliatus</name>
    <dbReference type="NCBI Taxonomy" id="2664684"/>
    <lineage>
        <taxon>Eukaryota</taxon>
        <taxon>Metazoa</taxon>
        <taxon>Spiralia</taxon>
        <taxon>Lophotrochozoa</taxon>
        <taxon>Annelida</taxon>
        <taxon>Polychaeta</taxon>
        <taxon>Polychaeta incertae sedis</taxon>
        <taxon>Dinophilidae</taxon>
        <taxon>Dimorphilus</taxon>
    </lineage>
</organism>
<protein>
    <submittedName>
        <fullName evidence="1">DgyrCDS12725</fullName>
    </submittedName>
</protein>
<dbReference type="OrthoDB" id="5954824at2759"/>
<reference evidence="1 2" key="1">
    <citation type="submission" date="2020-08" db="EMBL/GenBank/DDBJ databases">
        <authorList>
            <person name="Hejnol A."/>
        </authorList>
    </citation>
    <scope>NUCLEOTIDE SEQUENCE [LARGE SCALE GENOMIC DNA]</scope>
</reference>
<comment type="caution">
    <text evidence="1">The sequence shown here is derived from an EMBL/GenBank/DDBJ whole genome shotgun (WGS) entry which is preliminary data.</text>
</comment>
<dbReference type="AlphaFoldDB" id="A0A7I8W8A2"/>
<name>A0A7I8W8A2_9ANNE</name>